<dbReference type="EMBL" id="FQYK01000001">
    <property type="protein sequence ID" value="SHI41304.1"/>
    <property type="molecule type" value="Genomic_DNA"/>
</dbReference>
<feature type="signal peptide" evidence="1">
    <location>
        <begin position="1"/>
        <end position="23"/>
    </location>
</feature>
<sequence>MKFFIVILLSLIGYCGFSQTPNANYKTIKLAVKDTIAIDSVSINSNWFSVTKKDLSLIDSTYYQVDFAKAILKFKKAIETDSVIINYLKFPEFLTKTYKQLDENIIVENDNANKTLYKLSQSNTNREFVPFDGLTTSGSISRGVTVGNNQNSVLNSELDLQITGKLNDKVSLRASIQDANIPLQESGYSQRLDEFDQVFIELFSDQWNVRAGDIDLVNANSYFASFSKRVQGLNFNLILGNEEKQTQLFAAGALVRGQFTTSQFVAQEGNQGPYKLQGPNGELFVLIVSGSETVYVNGIPVARGEDQDYIIDYNAGEIIFNSTFPITSEMRITVDYQFSDRNYSRFVAYGGGNYSNEKLNIGVSIYSENDAKNQPLQQNLSEEQIEILANAGDDKSQMAAPSETRDEQNDNRILYKKELINGEEAFVFSNSPDDELYRVTFSFVGENQGDYTLSNINAINNIYEYVGLNQGNYAPVVQLVAPTKLQIVVLNGSYKPSDKTNMSFEASGSKNDLNLFSNADDNNNDGFAGKVNIHQILVKKDSLWNLDGYFNTDIISADYRNIEGLYNPEFNRDWNLDQANINGIGLNLGNQVLLNSGFRMFHHKKGSVNYQFEHLNFSDGFNGNRHIANANLQLNNFNILSTSSFLNADSNINTSTFLRSFNRITYSMKKSWIGTRIAIENNEQRNNSTQELTELSQKFTSYELFFGVGDSTKIFSEIGYKNRVNDSIRNNELQKVNTSNTFYLDSRLVQNKNTNLSLYANYRTLKNTDKALADENSINSRFRFNQKLFKQIIQWNTIFETNSGRLPQQDFTYVEVEAGQGTYTWNDYNANGIQELEEFEIAQFQDQGRYIRVLLPNQVYIKTHQNRLSQTLTINPSQWSVSDKKSEKFWSHFYNQTSYLIDRKIKREGSKFNLNPFNNSENDQLGLQLNFRNVLFYNRGKQHYTTSYTFLDNVTRSVLSVGFIENSLRSHQINFNHKISGNWLINMLSAFDNNESISENFTSKNYNFDEARFNPKLSYLFNDNSSFDVFYQFAKKDNTTGDMESLKQQNYGISFTLGSSQNSALNGEINYFSNDYNGNPNTPVAYQILEGLQPGKNFTWSLLAQKKLTKFLDLNLSYFGRKTETSRTIHSGTIQLKAYF</sequence>
<feature type="chain" id="PRO_5009915881" description="Outer membrane protein beta-barrel family protein" evidence="1">
    <location>
        <begin position="24"/>
        <end position="1140"/>
    </location>
</feature>
<evidence type="ECO:0008006" key="4">
    <source>
        <dbReference type="Google" id="ProtNLM"/>
    </source>
</evidence>
<evidence type="ECO:0000256" key="1">
    <source>
        <dbReference type="SAM" id="SignalP"/>
    </source>
</evidence>
<dbReference type="Proteomes" id="UP000184396">
    <property type="component" value="Unassembled WGS sequence"/>
</dbReference>
<evidence type="ECO:0000313" key="3">
    <source>
        <dbReference type="Proteomes" id="UP000184396"/>
    </source>
</evidence>
<dbReference type="STRING" id="1178825.SAMN05216261_0681"/>
<dbReference type="RefSeq" id="WP_019385993.1">
    <property type="nucleotide sequence ID" value="NZ_ALIH01000001.1"/>
</dbReference>
<dbReference type="OrthoDB" id="9815802at2"/>
<proteinExistence type="predicted"/>
<name>A0A1M6AXT3_9FLAO</name>
<keyword evidence="1" id="KW-0732">Signal</keyword>
<organism evidence="2 3">
    <name type="scientific">Algibacter luteus</name>
    <dbReference type="NCBI Taxonomy" id="1178825"/>
    <lineage>
        <taxon>Bacteria</taxon>
        <taxon>Pseudomonadati</taxon>
        <taxon>Bacteroidota</taxon>
        <taxon>Flavobacteriia</taxon>
        <taxon>Flavobacteriales</taxon>
        <taxon>Flavobacteriaceae</taxon>
        <taxon>Algibacter</taxon>
    </lineage>
</organism>
<accession>A0A1M6AXT3</accession>
<dbReference type="eggNOG" id="COG5448">
    <property type="taxonomic scope" value="Bacteria"/>
</dbReference>
<evidence type="ECO:0000313" key="2">
    <source>
        <dbReference type="EMBL" id="SHI41304.1"/>
    </source>
</evidence>
<protein>
    <recommendedName>
        <fullName evidence="4">Outer membrane protein beta-barrel family protein</fullName>
    </recommendedName>
</protein>
<keyword evidence="3" id="KW-1185">Reference proteome</keyword>
<reference evidence="2 3" key="1">
    <citation type="submission" date="2016-11" db="EMBL/GenBank/DDBJ databases">
        <authorList>
            <person name="Jaros S."/>
            <person name="Januszkiewicz K."/>
            <person name="Wedrychowicz H."/>
        </authorList>
    </citation>
    <scope>NUCLEOTIDE SEQUENCE [LARGE SCALE GENOMIC DNA]</scope>
    <source>
        <strain evidence="2 3">CGMCC 1.12213</strain>
    </source>
</reference>
<gene>
    <name evidence="2" type="ORF">SAMN05216261_0681</name>
</gene>
<dbReference type="AlphaFoldDB" id="A0A1M6AXT3"/>